<comment type="caution">
    <text evidence="12">The sequence shown here is derived from an EMBL/GenBank/DDBJ whole genome shotgun (WGS) entry which is preliminary data.</text>
</comment>
<comment type="pathway">
    <text evidence="1 9">Pyrimidine metabolism; CTP biosynthesis via de novo pathway; CTP from UDP: step 2/2.</text>
</comment>
<dbReference type="InterPro" id="IPR033828">
    <property type="entry name" value="GATase1_CTP_Synthase"/>
</dbReference>
<dbReference type="GO" id="GO:0042802">
    <property type="term" value="F:identical protein binding"/>
    <property type="evidence" value="ECO:0007669"/>
    <property type="project" value="TreeGrafter"/>
</dbReference>
<evidence type="ECO:0000256" key="8">
    <source>
        <dbReference type="ARBA" id="ARBA00047781"/>
    </source>
</evidence>
<dbReference type="NCBIfam" id="TIGR00337">
    <property type="entry name" value="PyrG"/>
    <property type="match status" value="1"/>
</dbReference>
<organism evidence="12 13">
    <name type="scientific">Nitzschia inconspicua</name>
    <dbReference type="NCBI Taxonomy" id="303405"/>
    <lineage>
        <taxon>Eukaryota</taxon>
        <taxon>Sar</taxon>
        <taxon>Stramenopiles</taxon>
        <taxon>Ochrophyta</taxon>
        <taxon>Bacillariophyta</taxon>
        <taxon>Bacillariophyceae</taxon>
        <taxon>Bacillariophycidae</taxon>
        <taxon>Bacillariales</taxon>
        <taxon>Bacillariaceae</taxon>
        <taxon>Nitzschia</taxon>
    </lineage>
</organism>
<dbReference type="EMBL" id="JAGRRH010000016">
    <property type="protein sequence ID" value="KAG7354132.1"/>
    <property type="molecule type" value="Genomic_DNA"/>
</dbReference>
<dbReference type="NCBIfam" id="NF003792">
    <property type="entry name" value="PRK05380.1"/>
    <property type="match status" value="1"/>
</dbReference>
<dbReference type="PANTHER" id="PTHR11550:SF0">
    <property type="entry name" value="CTP SYNTHASE-RELATED"/>
    <property type="match status" value="1"/>
</dbReference>
<evidence type="ECO:0000256" key="4">
    <source>
        <dbReference type="ARBA" id="ARBA00022741"/>
    </source>
</evidence>
<sequence length="558" mass="62431">MKYIVVTGGVVSGLGKGVTISSMGRLLQACGLRVTAIKIDPYLNVDAGTMSPFEHGEVFVLNDGGETDLDLGNYERFLSLELTQDHNITTGKVYRHVILQERRGDYLGKTVQVVPHITNEIQDWIERTAKIPTSEDGEEADVCLIEVGGTVGDIESSVFLEALRQFQFRVGPENFILCFVSLVPILSDEQKTKPTQHGVKDLRSLGLSPSVIFCRCTEELLGPTRQKISDFCHVPAEHVLSVHDVKNVYQVPILLQQQNLHLILEKHLQISKMTKPDLGAWALMANAMAQWSETVQICLIGKYTGLQDSYLSVIKALRHAAIACQHKLDLQWVEATDLENDVEEAWDKVRNCQGIIVPGGFGNRGFDGKVLAAKYCRENNKPYLGVCLGFQAVVVEYCRNVLNMTGANSTEFDEKSDYPVVFFMPEIDKTTMGGNMRLGSRVTKFTHAQFDDGSTSVLKRLYKNKESIHERHRHRYEVNPEYVDQIHEGGLKLVGRDETGERMEVAELPGHPYYVGVQYHPEFKSRPLNPSPPFHGLVLAAIGKLDAYLEEETMLLGN</sequence>
<proteinExistence type="inferred from homology"/>
<dbReference type="FunFam" id="3.40.50.300:FF:000207">
    <property type="entry name" value="CTP synthase"/>
    <property type="match status" value="1"/>
</dbReference>
<evidence type="ECO:0000256" key="7">
    <source>
        <dbReference type="ARBA" id="ARBA00022975"/>
    </source>
</evidence>
<dbReference type="GO" id="GO:0019856">
    <property type="term" value="P:pyrimidine nucleobase biosynthetic process"/>
    <property type="evidence" value="ECO:0007669"/>
    <property type="project" value="TreeGrafter"/>
</dbReference>
<comment type="catalytic activity">
    <reaction evidence="8 9">
        <text>UTP + L-glutamine + ATP + H2O = CTP + L-glutamate + ADP + phosphate + 2 H(+)</text>
        <dbReference type="Rhea" id="RHEA:26426"/>
        <dbReference type="ChEBI" id="CHEBI:15377"/>
        <dbReference type="ChEBI" id="CHEBI:15378"/>
        <dbReference type="ChEBI" id="CHEBI:29985"/>
        <dbReference type="ChEBI" id="CHEBI:30616"/>
        <dbReference type="ChEBI" id="CHEBI:37563"/>
        <dbReference type="ChEBI" id="CHEBI:43474"/>
        <dbReference type="ChEBI" id="CHEBI:46398"/>
        <dbReference type="ChEBI" id="CHEBI:58359"/>
        <dbReference type="ChEBI" id="CHEBI:456216"/>
        <dbReference type="EC" id="6.3.4.2"/>
    </reaction>
</comment>
<protein>
    <recommendedName>
        <fullName evidence="9">CTP synthase</fullName>
        <ecNumber evidence="9">6.3.4.2</ecNumber>
    </recommendedName>
    <alternativeName>
        <fullName evidence="9">UTP--ammonia ligase</fullName>
    </alternativeName>
</protein>
<dbReference type="PROSITE" id="PS51273">
    <property type="entry name" value="GATASE_TYPE_1"/>
    <property type="match status" value="1"/>
</dbReference>
<dbReference type="EC" id="6.3.4.2" evidence="9"/>
<dbReference type="Pfam" id="PF06418">
    <property type="entry name" value="CTP_synth_N"/>
    <property type="match status" value="1"/>
</dbReference>
<keyword evidence="5 9" id="KW-0067">ATP-binding</keyword>
<reference evidence="12" key="1">
    <citation type="journal article" date="2021" name="Sci. Rep.">
        <title>Diploid genomic architecture of Nitzschia inconspicua, an elite biomass production diatom.</title>
        <authorList>
            <person name="Oliver A."/>
            <person name="Podell S."/>
            <person name="Pinowska A."/>
            <person name="Traller J.C."/>
            <person name="Smith S.R."/>
            <person name="McClure R."/>
            <person name="Beliaev A."/>
            <person name="Bohutskyi P."/>
            <person name="Hill E.A."/>
            <person name="Rabines A."/>
            <person name="Zheng H."/>
            <person name="Allen L.Z."/>
            <person name="Kuo A."/>
            <person name="Grigoriev I.V."/>
            <person name="Allen A.E."/>
            <person name="Hazlebeck D."/>
            <person name="Allen E.E."/>
        </authorList>
    </citation>
    <scope>NUCLEOTIDE SEQUENCE</scope>
    <source>
        <strain evidence="12">Hildebrandi</strain>
    </source>
</reference>
<dbReference type="InterPro" id="IPR017926">
    <property type="entry name" value="GATASE"/>
</dbReference>
<dbReference type="OrthoDB" id="1739076at2759"/>
<dbReference type="GO" id="GO:0044210">
    <property type="term" value="P:'de novo' CTP biosynthetic process"/>
    <property type="evidence" value="ECO:0007669"/>
    <property type="project" value="UniProtKB-UniRule"/>
</dbReference>
<dbReference type="GO" id="GO:0005524">
    <property type="term" value="F:ATP binding"/>
    <property type="evidence" value="ECO:0007669"/>
    <property type="project" value="UniProtKB-KW"/>
</dbReference>
<dbReference type="InterPro" id="IPR004468">
    <property type="entry name" value="CTP_synthase"/>
</dbReference>
<evidence type="ECO:0000256" key="2">
    <source>
        <dbReference type="ARBA" id="ARBA00007533"/>
    </source>
</evidence>
<reference evidence="12" key="2">
    <citation type="submission" date="2021-04" db="EMBL/GenBank/DDBJ databases">
        <authorList>
            <person name="Podell S."/>
        </authorList>
    </citation>
    <scope>NUCLEOTIDE SEQUENCE</scope>
    <source>
        <strain evidence="12">Hildebrandi</strain>
    </source>
</reference>
<evidence type="ECO:0000259" key="10">
    <source>
        <dbReference type="Pfam" id="PF00117"/>
    </source>
</evidence>
<dbReference type="CDD" id="cd03113">
    <property type="entry name" value="CTPS_N"/>
    <property type="match status" value="1"/>
</dbReference>
<dbReference type="AlphaFoldDB" id="A0A9K3PNQ6"/>
<dbReference type="PANTHER" id="PTHR11550">
    <property type="entry name" value="CTP SYNTHASE"/>
    <property type="match status" value="1"/>
</dbReference>
<name>A0A9K3PNQ6_9STRA</name>
<evidence type="ECO:0000256" key="9">
    <source>
        <dbReference type="RuleBase" id="RU810713"/>
    </source>
</evidence>
<evidence type="ECO:0000256" key="3">
    <source>
        <dbReference type="ARBA" id="ARBA00022598"/>
    </source>
</evidence>
<keyword evidence="4 9" id="KW-0547">Nucleotide-binding</keyword>
<dbReference type="Pfam" id="PF00117">
    <property type="entry name" value="GATase"/>
    <property type="match status" value="1"/>
</dbReference>
<evidence type="ECO:0000256" key="6">
    <source>
        <dbReference type="ARBA" id="ARBA00022962"/>
    </source>
</evidence>
<evidence type="ECO:0000259" key="11">
    <source>
        <dbReference type="Pfam" id="PF06418"/>
    </source>
</evidence>
<evidence type="ECO:0000256" key="5">
    <source>
        <dbReference type="ARBA" id="ARBA00022840"/>
    </source>
</evidence>
<dbReference type="CDD" id="cd01746">
    <property type="entry name" value="GATase1_CTP_Synthase"/>
    <property type="match status" value="1"/>
</dbReference>
<keyword evidence="3 9" id="KW-0436">Ligase</keyword>
<gene>
    <name evidence="12" type="ORF">IV203_003488</name>
</gene>
<evidence type="ECO:0000313" key="12">
    <source>
        <dbReference type="EMBL" id="KAG7354132.1"/>
    </source>
</evidence>
<evidence type="ECO:0000313" key="13">
    <source>
        <dbReference type="Proteomes" id="UP000693970"/>
    </source>
</evidence>
<dbReference type="GO" id="GO:0003883">
    <property type="term" value="F:CTP synthase activity"/>
    <property type="evidence" value="ECO:0007669"/>
    <property type="project" value="UniProtKB-UniRule"/>
</dbReference>
<keyword evidence="6 9" id="KW-0315">Glutamine amidotransferase</keyword>
<comment type="similarity">
    <text evidence="2 9">Belongs to the CTP synthase family.</text>
</comment>
<dbReference type="InterPro" id="IPR017456">
    <property type="entry name" value="CTP_synthase_N"/>
</dbReference>
<keyword evidence="7 9" id="KW-0665">Pyrimidine biosynthesis</keyword>
<feature type="domain" description="CTP synthase N-terminal" evidence="11">
    <location>
        <begin position="2"/>
        <end position="270"/>
    </location>
</feature>
<feature type="domain" description="Glutamine amidotransferase" evidence="10">
    <location>
        <begin position="306"/>
        <end position="538"/>
    </location>
</feature>
<evidence type="ECO:0000256" key="1">
    <source>
        <dbReference type="ARBA" id="ARBA00005171"/>
    </source>
</evidence>
<keyword evidence="13" id="KW-1185">Reference proteome</keyword>
<comment type="function">
    <text evidence="9">Catalyzes the ATP-dependent amination of UTP to CTP with either L-glutamine or ammonia as the source of nitrogen.</text>
</comment>
<accession>A0A9K3PNQ6</accession>
<dbReference type="FunFam" id="3.40.50.880:FF:000005">
    <property type="entry name" value="CTP synthase"/>
    <property type="match status" value="1"/>
</dbReference>
<dbReference type="Proteomes" id="UP000693970">
    <property type="component" value="Unassembled WGS sequence"/>
</dbReference>